<keyword evidence="5 7" id="KW-1015">Disulfide bond</keyword>
<dbReference type="GO" id="GO:0005576">
    <property type="term" value="C:extracellular region"/>
    <property type="evidence" value="ECO:0007669"/>
    <property type="project" value="UniProtKB-SubCell"/>
</dbReference>
<evidence type="ECO:0000256" key="2">
    <source>
        <dbReference type="ARBA" id="ARBA00022525"/>
    </source>
</evidence>
<comment type="subcellular location">
    <subcellularLocation>
        <location evidence="1">Secreted</location>
    </subcellularLocation>
</comment>
<proteinExistence type="inferred from homology"/>
<name>A0A8K0G9E0_IGNLU</name>
<evidence type="ECO:0000256" key="3">
    <source>
        <dbReference type="ARBA" id="ARBA00022690"/>
    </source>
</evidence>
<evidence type="ECO:0000256" key="4">
    <source>
        <dbReference type="ARBA" id="ARBA00022900"/>
    </source>
</evidence>
<reference evidence="10" key="1">
    <citation type="submission" date="2019-08" db="EMBL/GenBank/DDBJ databases">
        <title>The genome of the North American firefly Photinus pyralis.</title>
        <authorList>
            <consortium name="Photinus pyralis genome working group"/>
            <person name="Fallon T.R."/>
            <person name="Sander Lower S.E."/>
            <person name="Weng J.-K."/>
        </authorList>
    </citation>
    <scope>NUCLEOTIDE SEQUENCE</scope>
    <source>
        <strain evidence="10">TRF0915ILg1</strain>
        <tissue evidence="10">Whole body</tissue>
    </source>
</reference>
<accession>A0A8K0G9E0</accession>
<comment type="caution">
    <text evidence="7">Lacks conserved residue(s) required for the propagation of feature annotation.</text>
</comment>
<feature type="domain" description="Pacifastin" evidence="9">
    <location>
        <begin position="65"/>
        <end position="99"/>
    </location>
</feature>
<evidence type="ECO:0000313" key="10">
    <source>
        <dbReference type="EMBL" id="KAF2893547.1"/>
    </source>
</evidence>
<keyword evidence="2" id="KW-0964">Secreted</keyword>
<keyword evidence="4 7" id="KW-0722">Serine protease inhibitor</keyword>
<keyword evidence="3 7" id="KW-0646">Protease inhibitor</keyword>
<evidence type="ECO:0000313" key="11">
    <source>
        <dbReference type="Proteomes" id="UP000801492"/>
    </source>
</evidence>
<dbReference type="EMBL" id="VTPC01007897">
    <property type="protein sequence ID" value="KAF2893547.1"/>
    <property type="molecule type" value="Genomic_DNA"/>
</dbReference>
<evidence type="ECO:0000256" key="6">
    <source>
        <dbReference type="ARBA" id="ARBA00029459"/>
    </source>
</evidence>
<feature type="disulfide bond" evidence="7">
    <location>
        <begin position="78"/>
        <end position="96"/>
    </location>
</feature>
<dbReference type="OrthoDB" id="7655988at2759"/>
<sequence length="107" mass="12236">MKPTMFLVFFCSIAVALGKKQRSEAFECTHDVPYRENECNFCYCDRSQMLICTSMACPSHDNPTYIRCDFGTTWDRKCNQCWCTKGGGTICTAYQCDPKNLKAKKIS</sequence>
<dbReference type="InterPro" id="IPR008037">
    <property type="entry name" value="Pacifastin_dom"/>
</dbReference>
<feature type="chain" id="PRO_5035448417" description="Pacifastin domain-containing protein" evidence="8">
    <location>
        <begin position="19"/>
        <end position="107"/>
    </location>
</feature>
<keyword evidence="8" id="KW-0732">Signal</keyword>
<comment type="caution">
    <text evidence="10">The sequence shown here is derived from an EMBL/GenBank/DDBJ whole genome shotgun (WGS) entry which is preliminary data.</text>
</comment>
<dbReference type="Proteomes" id="UP000801492">
    <property type="component" value="Unassembled WGS sequence"/>
</dbReference>
<evidence type="ECO:0000256" key="1">
    <source>
        <dbReference type="ARBA" id="ARBA00004613"/>
    </source>
</evidence>
<dbReference type="InterPro" id="IPR036201">
    <property type="entry name" value="Pacifastin_dom_sf"/>
</dbReference>
<evidence type="ECO:0000256" key="5">
    <source>
        <dbReference type="ARBA" id="ARBA00023157"/>
    </source>
</evidence>
<evidence type="ECO:0000259" key="9">
    <source>
        <dbReference type="PROSITE" id="PS51446"/>
    </source>
</evidence>
<feature type="signal peptide" evidence="8">
    <location>
        <begin position="1"/>
        <end position="18"/>
    </location>
</feature>
<dbReference type="AlphaFoldDB" id="A0A8K0G9E0"/>
<dbReference type="SUPFAM" id="SSF57283">
    <property type="entry name" value="PMP inhibitors"/>
    <property type="match status" value="2"/>
</dbReference>
<feature type="disulfide bond" evidence="7">
    <location>
        <begin position="81"/>
        <end position="91"/>
    </location>
</feature>
<gene>
    <name evidence="10" type="ORF">ILUMI_12626</name>
</gene>
<dbReference type="PROSITE" id="PS51446">
    <property type="entry name" value="PACIFASTIN"/>
    <property type="match status" value="1"/>
</dbReference>
<organism evidence="10 11">
    <name type="scientific">Ignelater luminosus</name>
    <name type="common">Cucubano</name>
    <name type="synonym">Pyrophorus luminosus</name>
    <dbReference type="NCBI Taxonomy" id="2038154"/>
    <lineage>
        <taxon>Eukaryota</taxon>
        <taxon>Metazoa</taxon>
        <taxon>Ecdysozoa</taxon>
        <taxon>Arthropoda</taxon>
        <taxon>Hexapoda</taxon>
        <taxon>Insecta</taxon>
        <taxon>Pterygota</taxon>
        <taxon>Neoptera</taxon>
        <taxon>Endopterygota</taxon>
        <taxon>Coleoptera</taxon>
        <taxon>Polyphaga</taxon>
        <taxon>Elateriformia</taxon>
        <taxon>Elateroidea</taxon>
        <taxon>Elateridae</taxon>
        <taxon>Agrypninae</taxon>
        <taxon>Pyrophorini</taxon>
        <taxon>Ignelater</taxon>
    </lineage>
</organism>
<protein>
    <recommendedName>
        <fullName evidence="9">Pacifastin domain-containing protein</fullName>
    </recommendedName>
</protein>
<evidence type="ECO:0000256" key="8">
    <source>
        <dbReference type="SAM" id="SignalP"/>
    </source>
</evidence>
<dbReference type="Pfam" id="PF05375">
    <property type="entry name" value="Pacifastin_I"/>
    <property type="match status" value="1"/>
</dbReference>
<keyword evidence="11" id="KW-1185">Reference proteome</keyword>
<dbReference type="GO" id="GO:0004867">
    <property type="term" value="F:serine-type endopeptidase inhibitor activity"/>
    <property type="evidence" value="ECO:0007669"/>
    <property type="project" value="UniProtKB-UniRule"/>
</dbReference>
<feature type="disulfide bond" evidence="7">
    <location>
        <begin position="68"/>
        <end position="83"/>
    </location>
</feature>
<evidence type="ECO:0000256" key="7">
    <source>
        <dbReference type="PROSITE-ProRule" id="PRU00776"/>
    </source>
</evidence>
<comment type="similarity">
    <text evidence="6 7">Belongs to the protease inhibitor I19 family.</text>
</comment>